<feature type="domain" description="3'-5' exonuclease" evidence="1">
    <location>
        <begin position="1"/>
        <end position="113"/>
    </location>
</feature>
<dbReference type="InterPro" id="IPR002562">
    <property type="entry name" value="3'-5'_exonuclease_dom"/>
</dbReference>
<dbReference type="Proteomes" id="UP000076842">
    <property type="component" value="Unassembled WGS sequence"/>
</dbReference>
<feature type="non-terminal residue" evidence="2">
    <location>
        <position position="1"/>
    </location>
</feature>
<dbReference type="GO" id="GO:0003676">
    <property type="term" value="F:nucleic acid binding"/>
    <property type="evidence" value="ECO:0007669"/>
    <property type="project" value="InterPro"/>
</dbReference>
<gene>
    <name evidence="2" type="ORF">CALCODRAFT_409266</name>
</gene>
<evidence type="ECO:0000313" key="2">
    <source>
        <dbReference type="EMBL" id="KZT54187.1"/>
    </source>
</evidence>
<dbReference type="InterPro" id="IPR012337">
    <property type="entry name" value="RNaseH-like_sf"/>
</dbReference>
<reference evidence="2 3" key="1">
    <citation type="journal article" date="2016" name="Mol. Biol. Evol.">
        <title>Comparative Genomics of Early-Diverging Mushroom-Forming Fungi Provides Insights into the Origins of Lignocellulose Decay Capabilities.</title>
        <authorList>
            <person name="Nagy L.G."/>
            <person name="Riley R."/>
            <person name="Tritt A."/>
            <person name="Adam C."/>
            <person name="Daum C."/>
            <person name="Floudas D."/>
            <person name="Sun H."/>
            <person name="Yadav J.S."/>
            <person name="Pangilinan J."/>
            <person name="Larsson K.H."/>
            <person name="Matsuura K."/>
            <person name="Barry K."/>
            <person name="Labutti K."/>
            <person name="Kuo R."/>
            <person name="Ohm R.A."/>
            <person name="Bhattacharya S.S."/>
            <person name="Shirouzu T."/>
            <person name="Yoshinaga Y."/>
            <person name="Martin F.M."/>
            <person name="Grigoriev I.V."/>
            <person name="Hibbett D.S."/>
        </authorList>
    </citation>
    <scope>NUCLEOTIDE SEQUENCE [LARGE SCALE GENOMIC DNA]</scope>
    <source>
        <strain evidence="2 3">HHB12733</strain>
    </source>
</reference>
<dbReference type="Pfam" id="PF01612">
    <property type="entry name" value="DNA_pol_A_exo1"/>
    <property type="match status" value="1"/>
</dbReference>
<name>A0A165E683_9BASI</name>
<evidence type="ECO:0000259" key="1">
    <source>
        <dbReference type="Pfam" id="PF01612"/>
    </source>
</evidence>
<dbReference type="AlphaFoldDB" id="A0A165E683"/>
<organism evidence="2 3">
    <name type="scientific">Calocera cornea HHB12733</name>
    <dbReference type="NCBI Taxonomy" id="1353952"/>
    <lineage>
        <taxon>Eukaryota</taxon>
        <taxon>Fungi</taxon>
        <taxon>Dikarya</taxon>
        <taxon>Basidiomycota</taxon>
        <taxon>Agaricomycotina</taxon>
        <taxon>Dacrymycetes</taxon>
        <taxon>Dacrymycetales</taxon>
        <taxon>Dacrymycetaceae</taxon>
        <taxon>Calocera</taxon>
    </lineage>
</organism>
<feature type="non-terminal residue" evidence="2">
    <location>
        <position position="309"/>
    </location>
</feature>
<accession>A0A165E683</accession>
<sequence length="309" mass="34484">YVYCTTEEAVAAATAVLSGSEYVILDSEGQNLGRGDGKLSLVCIGTPHADKIFVFDAVSVTKSVATAGGLTALLANENIRKVVWDGRMDYLEILLTWGVAIKGAVDLQIAEILSRAAVRGESDRRRLDRLEDGFFSSVDVIGNSKLFEGLHLVLGMQKCLEFLGLDKEFSKDPTVQAMHAANRTDRWMERPLSDRLIAYAAQDIKLLGKLYDTFEEKSWITASGLPKLAEISARYMTMFQTRSQSVSYGEKRIWIVLPLDILVTPSGRTYNCVFCNRSLSSACFEFEMSGRTLRRRPRCRLCHVVSMKR</sequence>
<dbReference type="OrthoDB" id="26838at2759"/>
<dbReference type="STRING" id="1353952.A0A165E683"/>
<dbReference type="GO" id="GO:0006139">
    <property type="term" value="P:nucleobase-containing compound metabolic process"/>
    <property type="evidence" value="ECO:0007669"/>
    <property type="project" value="InterPro"/>
</dbReference>
<dbReference type="PANTHER" id="PTHR43040:SF1">
    <property type="entry name" value="RIBONUCLEASE D"/>
    <property type="match status" value="1"/>
</dbReference>
<dbReference type="SUPFAM" id="SSF53098">
    <property type="entry name" value="Ribonuclease H-like"/>
    <property type="match status" value="1"/>
</dbReference>
<protein>
    <recommendedName>
        <fullName evidence="1">3'-5' exonuclease domain-containing protein</fullName>
    </recommendedName>
</protein>
<dbReference type="EMBL" id="KV424020">
    <property type="protein sequence ID" value="KZT54187.1"/>
    <property type="molecule type" value="Genomic_DNA"/>
</dbReference>
<dbReference type="PANTHER" id="PTHR43040">
    <property type="entry name" value="RIBONUCLEASE D"/>
    <property type="match status" value="1"/>
</dbReference>
<dbReference type="InParanoid" id="A0A165E683"/>
<dbReference type="GO" id="GO:0008408">
    <property type="term" value="F:3'-5' exonuclease activity"/>
    <property type="evidence" value="ECO:0007669"/>
    <property type="project" value="InterPro"/>
</dbReference>
<proteinExistence type="predicted"/>
<dbReference type="Gene3D" id="3.30.420.10">
    <property type="entry name" value="Ribonuclease H-like superfamily/Ribonuclease H"/>
    <property type="match status" value="1"/>
</dbReference>
<keyword evidence="3" id="KW-1185">Reference proteome</keyword>
<dbReference type="InterPro" id="IPR036397">
    <property type="entry name" value="RNaseH_sf"/>
</dbReference>
<evidence type="ECO:0000313" key="3">
    <source>
        <dbReference type="Proteomes" id="UP000076842"/>
    </source>
</evidence>